<comment type="function">
    <text evidence="7">Located at the top of the head of the 30S subunit, it contacts several helices of the 16S rRNA. In the 70S ribosome it contacts the 23S rRNA (bridge B1a) and protein L5 of the 50S subunit (bridge B1b), connecting the 2 subunits; these bridges are implicated in subunit movement. Contacts the tRNAs in the A and P-sites.</text>
</comment>
<evidence type="ECO:0000256" key="9">
    <source>
        <dbReference type="SAM" id="MobiDB-lite"/>
    </source>
</evidence>
<sequence>MARIAGVEIPNEKKIVVALTYVRGIGPNLSQSLLKELGISPDLRTSQLTEEQVGKIRDFIAKKGIRVEGELTSSIIQNIKRLKEIGSYRGLRHERNLPARGQKTRTNARTRRGRKATVSGTSKSSMEAKKAQKT</sequence>
<protein>
    <recommendedName>
        <fullName evidence="6 7">Small ribosomal subunit protein uS13</fullName>
    </recommendedName>
</protein>
<dbReference type="Gene3D" id="1.10.8.50">
    <property type="match status" value="1"/>
</dbReference>
<reference evidence="10 11" key="1">
    <citation type="journal article" date="2015" name="Nature">
        <title>rRNA introns, odd ribosomes, and small enigmatic genomes across a large radiation of phyla.</title>
        <authorList>
            <person name="Brown C.T."/>
            <person name="Hug L.A."/>
            <person name="Thomas B.C."/>
            <person name="Sharon I."/>
            <person name="Castelle C.J."/>
            <person name="Singh A."/>
            <person name="Wilkins M.J."/>
            <person name="Williams K.H."/>
            <person name="Banfield J.F."/>
        </authorList>
    </citation>
    <scope>NUCLEOTIDE SEQUENCE [LARGE SCALE GENOMIC DNA]</scope>
</reference>
<accession>A0A0G1VIE0</accession>
<dbReference type="GO" id="GO:0000049">
    <property type="term" value="F:tRNA binding"/>
    <property type="evidence" value="ECO:0007669"/>
    <property type="project" value="UniProtKB-UniRule"/>
</dbReference>
<dbReference type="InterPro" id="IPR001892">
    <property type="entry name" value="Ribosomal_uS13"/>
</dbReference>
<dbReference type="PATRIC" id="fig|1618342.3.peg.263"/>
<evidence type="ECO:0000256" key="2">
    <source>
        <dbReference type="ARBA" id="ARBA00022730"/>
    </source>
</evidence>
<dbReference type="Gene3D" id="4.10.910.10">
    <property type="entry name" value="30s ribosomal protein s13, domain 2"/>
    <property type="match status" value="1"/>
</dbReference>
<comment type="similarity">
    <text evidence="1 7 8">Belongs to the universal ribosomal protein uS13 family.</text>
</comment>
<evidence type="ECO:0000256" key="5">
    <source>
        <dbReference type="ARBA" id="ARBA00023274"/>
    </source>
</evidence>
<evidence type="ECO:0000313" key="11">
    <source>
        <dbReference type="Proteomes" id="UP000034119"/>
    </source>
</evidence>
<keyword evidence="4 7" id="KW-0689">Ribosomal protein</keyword>
<evidence type="ECO:0000313" key="10">
    <source>
        <dbReference type="EMBL" id="KKW06000.1"/>
    </source>
</evidence>
<evidence type="ECO:0000256" key="7">
    <source>
        <dbReference type="HAMAP-Rule" id="MF_01315"/>
    </source>
</evidence>
<gene>
    <name evidence="7" type="primary">rpsM</name>
    <name evidence="10" type="ORF">UY40_C0005G0058</name>
</gene>
<dbReference type="GO" id="GO:0003735">
    <property type="term" value="F:structural constituent of ribosome"/>
    <property type="evidence" value="ECO:0007669"/>
    <property type="project" value="InterPro"/>
</dbReference>
<dbReference type="GO" id="GO:0006412">
    <property type="term" value="P:translation"/>
    <property type="evidence" value="ECO:0007669"/>
    <property type="project" value="UniProtKB-UniRule"/>
</dbReference>
<dbReference type="InterPro" id="IPR010979">
    <property type="entry name" value="Ribosomal_uS13-like_H2TH"/>
</dbReference>
<evidence type="ECO:0000256" key="1">
    <source>
        <dbReference type="ARBA" id="ARBA00008080"/>
    </source>
</evidence>
<dbReference type="FunFam" id="1.10.8.50:FF:000001">
    <property type="entry name" value="30S ribosomal protein S13"/>
    <property type="match status" value="1"/>
</dbReference>
<dbReference type="GO" id="GO:0005829">
    <property type="term" value="C:cytosol"/>
    <property type="evidence" value="ECO:0007669"/>
    <property type="project" value="TreeGrafter"/>
</dbReference>
<feature type="region of interest" description="Disordered" evidence="9">
    <location>
        <begin position="93"/>
        <end position="134"/>
    </location>
</feature>
<dbReference type="Proteomes" id="UP000034119">
    <property type="component" value="Unassembled WGS sequence"/>
</dbReference>
<comment type="caution">
    <text evidence="10">The sequence shown here is derived from an EMBL/GenBank/DDBJ whole genome shotgun (WGS) entry which is preliminary data.</text>
</comment>
<dbReference type="PANTHER" id="PTHR10871:SF1">
    <property type="entry name" value="SMALL RIBOSOMAL SUBUNIT PROTEIN US13M"/>
    <property type="match status" value="1"/>
</dbReference>
<dbReference type="GO" id="GO:0015935">
    <property type="term" value="C:small ribosomal subunit"/>
    <property type="evidence" value="ECO:0007669"/>
    <property type="project" value="TreeGrafter"/>
</dbReference>
<dbReference type="GO" id="GO:0019843">
    <property type="term" value="F:rRNA binding"/>
    <property type="evidence" value="ECO:0007669"/>
    <property type="project" value="UniProtKB-UniRule"/>
</dbReference>
<evidence type="ECO:0000256" key="3">
    <source>
        <dbReference type="ARBA" id="ARBA00022884"/>
    </source>
</evidence>
<evidence type="ECO:0000256" key="8">
    <source>
        <dbReference type="RuleBase" id="RU003830"/>
    </source>
</evidence>
<proteinExistence type="inferred from homology"/>
<dbReference type="PROSITE" id="PS50159">
    <property type="entry name" value="RIBOSOMAL_S13_2"/>
    <property type="match status" value="1"/>
</dbReference>
<dbReference type="InterPro" id="IPR027437">
    <property type="entry name" value="Rbsml_uS13_C"/>
</dbReference>
<dbReference type="Pfam" id="PF00416">
    <property type="entry name" value="Ribosomal_S13"/>
    <property type="match status" value="1"/>
</dbReference>
<feature type="compositionally biased region" description="Basic residues" evidence="9">
    <location>
        <begin position="102"/>
        <end position="115"/>
    </location>
</feature>
<keyword evidence="3 7" id="KW-0694">RNA-binding</keyword>
<dbReference type="STRING" id="1618342.UY40_C0005G0058"/>
<dbReference type="EMBL" id="LCPW01000005">
    <property type="protein sequence ID" value="KKW06000.1"/>
    <property type="molecule type" value="Genomic_DNA"/>
</dbReference>
<dbReference type="AlphaFoldDB" id="A0A0G1VIE0"/>
<comment type="subunit">
    <text evidence="7">Part of the 30S ribosomal subunit. Forms a loose heterodimer with protein S19. Forms two bridges to the 50S subunit in the 70S ribosome.</text>
</comment>
<evidence type="ECO:0000256" key="6">
    <source>
        <dbReference type="ARBA" id="ARBA00035166"/>
    </source>
</evidence>
<dbReference type="PANTHER" id="PTHR10871">
    <property type="entry name" value="30S RIBOSOMAL PROTEIN S13/40S RIBOSOMAL PROTEIN S18"/>
    <property type="match status" value="1"/>
</dbReference>
<name>A0A0G1VIE0_9BACT</name>
<keyword evidence="2 7" id="KW-0699">rRNA-binding</keyword>
<keyword evidence="5 7" id="KW-0687">Ribonucleoprotein</keyword>
<dbReference type="PIRSF" id="PIRSF002134">
    <property type="entry name" value="Ribosomal_S13"/>
    <property type="match status" value="1"/>
</dbReference>
<dbReference type="SUPFAM" id="SSF46946">
    <property type="entry name" value="S13-like H2TH domain"/>
    <property type="match status" value="1"/>
</dbReference>
<dbReference type="NCBIfam" id="TIGR03631">
    <property type="entry name" value="uS13_bact"/>
    <property type="match status" value="1"/>
</dbReference>
<evidence type="ECO:0000256" key="4">
    <source>
        <dbReference type="ARBA" id="ARBA00022980"/>
    </source>
</evidence>
<dbReference type="HAMAP" id="MF_01315">
    <property type="entry name" value="Ribosomal_uS13"/>
    <property type="match status" value="1"/>
</dbReference>
<organism evidence="10 11">
    <name type="scientific">candidate division CPR1 bacterium GW2011_GWC1_49_13</name>
    <dbReference type="NCBI Taxonomy" id="1618342"/>
    <lineage>
        <taxon>Bacteria</taxon>
        <taxon>candidate division CPR1</taxon>
    </lineage>
</organism>
<dbReference type="InterPro" id="IPR019980">
    <property type="entry name" value="Ribosomal_uS13_bac-type"/>
</dbReference>
<keyword evidence="7" id="KW-0820">tRNA-binding</keyword>